<gene>
    <name evidence="1" type="ORF">IR213_09110</name>
</gene>
<sequence length="273" mass="30854">MKKTQLFFVIIIAFFFNSCEDVVKVDLKNAPPKLVIEASINWQKGTLGNEQKIKLTTTTDYYSNVIPKVSGATIFVKNSSKVIFYFIEKPNTGEYVCTNFIPILNETYTLTIISKGQTYTATETLKPVAPITKIVQNNQGGFLGKTIEIKTYFNDPASEENYYMYVYGYQNPLLDNYYIGEDTYFQGNEFFSLSQNNDLKIGDAIKITHFGISKTYSNYMKVLISIAGNNNGAPFQSPSATVRGNIVNTTDFNNYALGYFSLSEIDIRNYVIQ</sequence>
<proteinExistence type="predicted"/>
<keyword evidence="2" id="KW-1185">Reference proteome</keyword>
<evidence type="ECO:0000313" key="1">
    <source>
        <dbReference type="EMBL" id="MBF2708746.1"/>
    </source>
</evidence>
<dbReference type="InterPro" id="IPR025345">
    <property type="entry name" value="DUF4249"/>
</dbReference>
<dbReference type="EMBL" id="JADHEC010000017">
    <property type="protein sequence ID" value="MBF2708746.1"/>
    <property type="molecule type" value="Genomic_DNA"/>
</dbReference>
<dbReference type="Pfam" id="PF14054">
    <property type="entry name" value="DUF4249"/>
    <property type="match status" value="1"/>
</dbReference>
<comment type="caution">
    <text evidence="1">The sequence shown here is derived from an EMBL/GenBank/DDBJ whole genome shotgun (WGS) entry which is preliminary data.</text>
</comment>
<protein>
    <submittedName>
        <fullName evidence="1">DUF4249 domain-containing protein</fullName>
    </submittedName>
</protein>
<dbReference type="RefSeq" id="WP_194311995.1">
    <property type="nucleotide sequence ID" value="NZ_JADHEC010000017.1"/>
</dbReference>
<dbReference type="Proteomes" id="UP000646211">
    <property type="component" value="Unassembled WGS sequence"/>
</dbReference>
<accession>A0A930UCF2</accession>
<evidence type="ECO:0000313" key="2">
    <source>
        <dbReference type="Proteomes" id="UP000646211"/>
    </source>
</evidence>
<organism evidence="1 2">
    <name type="scientific">Flavobacterium soyangense</name>
    <dbReference type="NCBI Taxonomy" id="2023265"/>
    <lineage>
        <taxon>Bacteria</taxon>
        <taxon>Pseudomonadati</taxon>
        <taxon>Bacteroidota</taxon>
        <taxon>Flavobacteriia</taxon>
        <taxon>Flavobacteriales</taxon>
        <taxon>Flavobacteriaceae</taxon>
        <taxon>Flavobacterium</taxon>
    </lineage>
</organism>
<dbReference type="AlphaFoldDB" id="A0A930UCF2"/>
<reference evidence="1" key="1">
    <citation type="submission" date="2020-11" db="EMBL/GenBank/DDBJ databases">
        <title>Genome of Flavobacterium soyangense.</title>
        <authorList>
            <person name="Liu Q."/>
            <person name="Xin Y.-H."/>
        </authorList>
    </citation>
    <scope>NUCLEOTIDE SEQUENCE</scope>
    <source>
        <strain evidence="1">CGMCC 1.13493</strain>
    </source>
</reference>
<name>A0A930UCF2_9FLAO</name>